<keyword evidence="2" id="KW-1185">Reference proteome</keyword>
<sequence length="45" mass="5334">MSNWFARRRLRGMGEVHFRTIVIGFMALSDVSMLWQQREILLALP</sequence>
<reference evidence="1 2" key="1">
    <citation type="submission" date="2024-07" db="EMBL/GenBank/DDBJ databases">
        <title>Luteimonas salilacus sp. nov., isolated from the shore soil of Salt Lake in Tibet of China.</title>
        <authorList>
            <person name="Zhang X."/>
            <person name="Li A."/>
        </authorList>
    </citation>
    <scope>NUCLEOTIDE SEQUENCE [LARGE SCALE GENOMIC DNA]</scope>
    <source>
        <strain evidence="1 2">B3-2-R+30</strain>
    </source>
</reference>
<accession>A0ABV4HW23</accession>
<evidence type="ECO:0000313" key="1">
    <source>
        <dbReference type="EMBL" id="MEZ0476328.1"/>
    </source>
</evidence>
<dbReference type="EMBL" id="JBFWIC010000032">
    <property type="protein sequence ID" value="MEZ0476328.1"/>
    <property type="molecule type" value="Genomic_DNA"/>
</dbReference>
<dbReference type="Proteomes" id="UP001566331">
    <property type="component" value="Unassembled WGS sequence"/>
</dbReference>
<comment type="caution">
    <text evidence="1">The sequence shown here is derived from an EMBL/GenBank/DDBJ whole genome shotgun (WGS) entry which is preliminary data.</text>
</comment>
<evidence type="ECO:0000313" key="2">
    <source>
        <dbReference type="Proteomes" id="UP001566331"/>
    </source>
</evidence>
<dbReference type="RefSeq" id="WP_370565611.1">
    <property type="nucleotide sequence ID" value="NZ_JBFWIB010000020.1"/>
</dbReference>
<gene>
    <name evidence="1" type="ORF">AB6713_17160</name>
</gene>
<name>A0ABV4HW23_9GAMM</name>
<proteinExistence type="predicted"/>
<evidence type="ECO:0008006" key="3">
    <source>
        <dbReference type="Google" id="ProtNLM"/>
    </source>
</evidence>
<protein>
    <recommendedName>
        <fullName evidence="3">MFS transporter</fullName>
    </recommendedName>
</protein>
<organism evidence="1 2">
    <name type="scientific">Luteimonas salinilitoris</name>
    <dbReference type="NCBI Taxonomy" id="3237697"/>
    <lineage>
        <taxon>Bacteria</taxon>
        <taxon>Pseudomonadati</taxon>
        <taxon>Pseudomonadota</taxon>
        <taxon>Gammaproteobacteria</taxon>
        <taxon>Lysobacterales</taxon>
        <taxon>Lysobacteraceae</taxon>
        <taxon>Luteimonas</taxon>
    </lineage>
</organism>